<evidence type="ECO:0000256" key="5">
    <source>
        <dbReference type="ARBA" id="ARBA00023136"/>
    </source>
</evidence>
<comment type="caution">
    <text evidence="7">The sequence shown here is derived from an EMBL/GenBank/DDBJ whole genome shotgun (WGS) entry which is preliminary data.</text>
</comment>
<evidence type="ECO:0000256" key="6">
    <source>
        <dbReference type="SAM" id="Phobius"/>
    </source>
</evidence>
<evidence type="ECO:0000256" key="2">
    <source>
        <dbReference type="ARBA" id="ARBA00022475"/>
    </source>
</evidence>
<dbReference type="Pfam" id="PF02653">
    <property type="entry name" value="BPD_transp_2"/>
    <property type="match status" value="1"/>
</dbReference>
<feature type="transmembrane region" description="Helical" evidence="6">
    <location>
        <begin position="110"/>
        <end position="128"/>
    </location>
</feature>
<dbReference type="GO" id="GO:0015658">
    <property type="term" value="F:branched-chain amino acid transmembrane transporter activity"/>
    <property type="evidence" value="ECO:0007669"/>
    <property type="project" value="InterPro"/>
</dbReference>
<feature type="transmembrane region" description="Helical" evidence="6">
    <location>
        <begin position="60"/>
        <end position="78"/>
    </location>
</feature>
<dbReference type="PANTHER" id="PTHR30482:SF17">
    <property type="entry name" value="ABC TRANSPORTER ATP-BINDING PROTEIN"/>
    <property type="match status" value="1"/>
</dbReference>
<dbReference type="InterPro" id="IPR043428">
    <property type="entry name" value="LivM-like"/>
</dbReference>
<dbReference type="InterPro" id="IPR001851">
    <property type="entry name" value="ABC_transp_permease"/>
</dbReference>
<sequence length="336" mass="35485">MKRTSSVLGVLLLCALLAAAPLGGNYLLGITSEILIFAIFAMSLNLLVGYTGLLSFGHAAFFGVSTYVVIGLGVHLGISGWIGALVGILVSTGLAALIGLACIRVSGIPFLMLTMAFSQLLFATALKWRTVTGGTDGLIGFMPPELFGYNLGSDPVARYVVVVAGFLLVLGFMGCLVKSPLGSIFIGIRDNEQRMRSIGYPVQRFKLIAFTLAGALAGVGGALYALFNGYVSTDILHWHLSGDAMLMVILGGSGTLFGPAVGAALFLLMKNFLSSYNDYWAFWIGIIFIFCVMFMREGVWGYLMSRLCARRCAAADAPAAATTPPSALDKALGDSK</sequence>
<comment type="subcellular location">
    <subcellularLocation>
        <location evidence="1">Cell membrane</location>
        <topology evidence="1">Multi-pass membrane protein</topology>
    </subcellularLocation>
</comment>
<keyword evidence="4 6" id="KW-1133">Transmembrane helix</keyword>
<dbReference type="RefSeq" id="WP_094797417.1">
    <property type="nucleotide sequence ID" value="NZ_NEVK01000008.1"/>
</dbReference>
<evidence type="ECO:0000313" key="8">
    <source>
        <dbReference type="Proteomes" id="UP000216947"/>
    </source>
</evidence>
<keyword evidence="5 6" id="KW-0472">Membrane</keyword>
<dbReference type="EMBL" id="NEVK01000008">
    <property type="protein sequence ID" value="OZI16264.1"/>
    <property type="molecule type" value="Genomic_DNA"/>
</dbReference>
<dbReference type="PANTHER" id="PTHR30482">
    <property type="entry name" value="HIGH-AFFINITY BRANCHED-CHAIN AMINO ACID TRANSPORT SYSTEM PERMEASE"/>
    <property type="match status" value="1"/>
</dbReference>
<feature type="transmembrane region" description="Helical" evidence="6">
    <location>
        <begin position="34"/>
        <end position="53"/>
    </location>
</feature>
<keyword evidence="8" id="KW-1185">Reference proteome</keyword>
<name>A0A261QU09_9BORD</name>
<protein>
    <submittedName>
        <fullName evidence="7">Branched-chain amino acid ABC transporter permease</fullName>
    </submittedName>
</protein>
<proteinExistence type="predicted"/>
<reference evidence="8" key="1">
    <citation type="submission" date="2017-05" db="EMBL/GenBank/DDBJ databases">
        <title>Complete and WGS of Bordetella genogroups.</title>
        <authorList>
            <person name="Spilker T."/>
            <person name="Lipuma J."/>
        </authorList>
    </citation>
    <scope>NUCLEOTIDE SEQUENCE [LARGE SCALE GENOMIC DNA]</scope>
    <source>
        <strain evidence="8">AU18089</strain>
    </source>
</reference>
<dbReference type="GO" id="GO:0005886">
    <property type="term" value="C:plasma membrane"/>
    <property type="evidence" value="ECO:0007669"/>
    <property type="project" value="UniProtKB-SubCell"/>
</dbReference>
<evidence type="ECO:0000313" key="7">
    <source>
        <dbReference type="EMBL" id="OZI16264.1"/>
    </source>
</evidence>
<feature type="transmembrane region" description="Helical" evidence="6">
    <location>
        <begin position="84"/>
        <end position="103"/>
    </location>
</feature>
<dbReference type="CDD" id="cd06581">
    <property type="entry name" value="TM_PBP1_LivM_like"/>
    <property type="match status" value="1"/>
</dbReference>
<evidence type="ECO:0000256" key="3">
    <source>
        <dbReference type="ARBA" id="ARBA00022692"/>
    </source>
</evidence>
<feature type="transmembrane region" description="Helical" evidence="6">
    <location>
        <begin position="207"/>
        <end position="227"/>
    </location>
</feature>
<feature type="transmembrane region" description="Helical" evidence="6">
    <location>
        <begin position="280"/>
        <end position="303"/>
    </location>
</feature>
<keyword evidence="3 6" id="KW-0812">Transmembrane</keyword>
<gene>
    <name evidence="7" type="ORF">CAL19_16355</name>
</gene>
<organism evidence="7 8">
    <name type="scientific">Bordetella genomosp. 7</name>
    <dbReference type="NCBI Taxonomy" id="1416805"/>
    <lineage>
        <taxon>Bacteria</taxon>
        <taxon>Pseudomonadati</taxon>
        <taxon>Pseudomonadota</taxon>
        <taxon>Betaproteobacteria</taxon>
        <taxon>Burkholderiales</taxon>
        <taxon>Alcaligenaceae</taxon>
        <taxon>Bordetella</taxon>
    </lineage>
</organism>
<feature type="transmembrane region" description="Helical" evidence="6">
    <location>
        <begin position="159"/>
        <end position="186"/>
    </location>
</feature>
<keyword evidence="2" id="KW-1003">Cell membrane</keyword>
<dbReference type="Proteomes" id="UP000216947">
    <property type="component" value="Unassembled WGS sequence"/>
</dbReference>
<accession>A0A261QU09</accession>
<evidence type="ECO:0000256" key="1">
    <source>
        <dbReference type="ARBA" id="ARBA00004651"/>
    </source>
</evidence>
<evidence type="ECO:0000256" key="4">
    <source>
        <dbReference type="ARBA" id="ARBA00022989"/>
    </source>
</evidence>
<dbReference type="AlphaFoldDB" id="A0A261QU09"/>
<feature type="transmembrane region" description="Helical" evidence="6">
    <location>
        <begin position="247"/>
        <end position="268"/>
    </location>
</feature>